<evidence type="ECO:0000313" key="1">
    <source>
        <dbReference type="EMBL" id="ADO98150.1"/>
    </source>
</evidence>
<dbReference type="RefSeq" id="YP_004324137.1">
    <property type="nucleotide sequence ID" value="NC_015287.1"/>
</dbReference>
<proteinExistence type="predicted"/>
<dbReference type="EMBL" id="GU071098">
    <property type="protein sequence ID" value="ADO98150.1"/>
    <property type="molecule type" value="Genomic_DNA"/>
</dbReference>
<name>E3SL02_9CAUD</name>
<dbReference type="KEGG" id="vg:10328653"/>
<protein>
    <submittedName>
        <fullName evidence="1">Uncharacterized protein</fullName>
    </submittedName>
</protein>
<dbReference type="GeneID" id="10328653"/>
<reference evidence="1 2" key="1">
    <citation type="journal article" date="2010" name="Environ. Microbiol.">
        <title>Genomic analysis of oceanic cyanobacterial myoviruses compared with T4-like myoviruses from diverse hosts and environments.</title>
        <authorList>
            <person name="Sullivan M.B."/>
            <person name="Huang K.H."/>
            <person name="Ignacio-Espinoza J.C."/>
            <person name="Berlin A.M."/>
            <person name="Kelly L."/>
            <person name="Weigele P.R."/>
            <person name="DeFrancesco A.S."/>
            <person name="Kern S.E."/>
            <person name="Thompson L.R."/>
            <person name="Young S."/>
            <person name="Yandava C."/>
            <person name="Fu R."/>
            <person name="Krastins B."/>
            <person name="Chase M."/>
            <person name="Sarracino D."/>
            <person name="Osburne M.S."/>
            <person name="Henn M.R."/>
            <person name="Chisholm S.W."/>
        </authorList>
    </citation>
    <scope>NUCLEOTIDE SEQUENCE [LARGE SCALE GENOMIC DNA]</scope>
    <source>
        <strain evidence="1">8109-3</strain>
    </source>
</reference>
<keyword evidence="2" id="KW-1185">Reference proteome</keyword>
<evidence type="ECO:0000313" key="2">
    <source>
        <dbReference type="Proteomes" id="UP000006527"/>
    </source>
</evidence>
<sequence length="32" mass="3702">MKPQKYQPPLCHFENCHIMGCRIPSSMIEGIL</sequence>
<organism evidence="1 2">
    <name type="scientific">Synechococcus phage S-SSM7</name>
    <dbReference type="NCBI Taxonomy" id="445686"/>
    <lineage>
        <taxon>Viruses</taxon>
        <taxon>Duplodnaviria</taxon>
        <taxon>Heunggongvirae</taxon>
        <taxon>Uroviricota</taxon>
        <taxon>Caudoviricetes</taxon>
        <taxon>Pantevenvirales</taxon>
        <taxon>Kyanoviridae</taxon>
        <taxon>Lipsvirus</taxon>
        <taxon>Lipsvirus ssm7</taxon>
    </lineage>
</organism>
<gene>
    <name evidence="1" type="ORF">SSSM7_084</name>
</gene>
<accession>E3SL02</accession>
<dbReference type="Proteomes" id="UP000006527">
    <property type="component" value="Segment"/>
</dbReference>